<organism evidence="6 7">
    <name type="scientific">Cereibacter changlensis JA139</name>
    <dbReference type="NCBI Taxonomy" id="1188249"/>
    <lineage>
        <taxon>Bacteria</taxon>
        <taxon>Pseudomonadati</taxon>
        <taxon>Pseudomonadota</taxon>
        <taxon>Alphaproteobacteria</taxon>
        <taxon>Rhodobacterales</taxon>
        <taxon>Paracoccaceae</taxon>
        <taxon>Cereibacter</taxon>
    </lineage>
</organism>
<feature type="binding site" evidence="3">
    <location>
        <begin position="49"/>
        <end position="51"/>
    </location>
    <ligand>
        <name>FAD</name>
        <dbReference type="ChEBI" id="CHEBI:57692"/>
    </ligand>
</feature>
<accession>A0A2T4JR11</accession>
<dbReference type="Proteomes" id="UP000241010">
    <property type="component" value="Unassembled WGS sequence"/>
</dbReference>
<comment type="caution">
    <text evidence="6">The sequence shown here is derived from an EMBL/GenBank/DDBJ whole genome shotgun (WGS) entry which is preliminary data.</text>
</comment>
<dbReference type="PANTHER" id="PTHR11455">
    <property type="entry name" value="CRYPTOCHROME"/>
    <property type="match status" value="1"/>
</dbReference>
<dbReference type="AlphaFoldDB" id="A0A2T4JR11"/>
<sequence length="149" mass="16724">PFVDAAMREMFVTGTMHNRARLIAASYLTKHLLTDWRVGQAWFEECLIDWDPASNALGWQWVAGSGPDASPYFRIFNPATQAEKFDPDAAYRHRFIAELARHPGREALDFFEAAPRRWGLSPKAAYPAPMIGLAEGRDRALAAYAARNA</sequence>
<evidence type="ECO:0000256" key="1">
    <source>
        <dbReference type="ARBA" id="ARBA00022630"/>
    </source>
</evidence>
<dbReference type="GO" id="GO:0071949">
    <property type="term" value="F:FAD binding"/>
    <property type="evidence" value="ECO:0007669"/>
    <property type="project" value="TreeGrafter"/>
</dbReference>
<protein>
    <submittedName>
        <fullName evidence="6">Deoxyribodipyrimidine photolyase</fullName>
    </submittedName>
</protein>
<dbReference type="PANTHER" id="PTHR11455:SF9">
    <property type="entry name" value="CRYPTOCHROME CIRCADIAN CLOCK 5 ISOFORM X1"/>
    <property type="match status" value="1"/>
</dbReference>
<dbReference type="PRINTS" id="PR00147">
    <property type="entry name" value="DNAPHOTLYASE"/>
</dbReference>
<evidence type="ECO:0000256" key="2">
    <source>
        <dbReference type="ARBA" id="ARBA00022827"/>
    </source>
</evidence>
<dbReference type="RefSeq" id="WP_219907813.1">
    <property type="nucleotide sequence ID" value="NZ_PZKG01000115.1"/>
</dbReference>
<evidence type="ECO:0000256" key="4">
    <source>
        <dbReference type="RuleBase" id="RU004182"/>
    </source>
</evidence>
<dbReference type="Gene3D" id="1.10.579.10">
    <property type="entry name" value="DNA Cyclobutane Dipyrimidine Photolyase, subunit A, domain 3"/>
    <property type="match status" value="1"/>
</dbReference>
<dbReference type="GO" id="GO:0003677">
    <property type="term" value="F:DNA binding"/>
    <property type="evidence" value="ECO:0007669"/>
    <property type="project" value="TreeGrafter"/>
</dbReference>
<dbReference type="SUPFAM" id="SSF48173">
    <property type="entry name" value="Cryptochrome/photolyase FAD-binding domain"/>
    <property type="match status" value="1"/>
</dbReference>
<keyword evidence="4" id="KW-0157">Chromophore</keyword>
<keyword evidence="7" id="KW-1185">Reference proteome</keyword>
<feature type="non-terminal residue" evidence="6">
    <location>
        <position position="1"/>
    </location>
</feature>
<keyword evidence="1 3" id="KW-0285">Flavoprotein</keyword>
<evidence type="ECO:0000256" key="3">
    <source>
        <dbReference type="PIRSR" id="PIRSR602081-1"/>
    </source>
</evidence>
<evidence type="ECO:0000313" key="7">
    <source>
        <dbReference type="Proteomes" id="UP000241010"/>
    </source>
</evidence>
<dbReference type="Pfam" id="PF03441">
    <property type="entry name" value="FAD_binding_7"/>
    <property type="match status" value="1"/>
</dbReference>
<name>A0A2T4JR11_9RHOB</name>
<dbReference type="InterPro" id="IPR002081">
    <property type="entry name" value="Cryptochrome/DNA_photolyase_1"/>
</dbReference>
<evidence type="ECO:0000313" key="6">
    <source>
        <dbReference type="EMBL" id="PTE20326.1"/>
    </source>
</evidence>
<comment type="cofactor">
    <cofactor evidence="3">
        <name>FAD</name>
        <dbReference type="ChEBI" id="CHEBI:57692"/>
    </cofactor>
    <text evidence="3">Binds 1 FAD per subunit.</text>
</comment>
<evidence type="ECO:0000259" key="5">
    <source>
        <dbReference type="Pfam" id="PF03441"/>
    </source>
</evidence>
<keyword evidence="6" id="KW-0456">Lyase</keyword>
<gene>
    <name evidence="6" type="ORF">C5F48_18070</name>
</gene>
<reference evidence="6 7" key="1">
    <citation type="submission" date="2018-03" db="EMBL/GenBank/DDBJ databases">
        <title>Cereibacter changlensis.</title>
        <authorList>
            <person name="Meyer T.E."/>
            <person name="Miller S."/>
            <person name="Lodha T."/>
            <person name="Gandham S."/>
            <person name="Chintalapati S."/>
            <person name="Chintalapati V.R."/>
        </authorList>
    </citation>
    <scope>NUCLEOTIDE SEQUENCE [LARGE SCALE GENOMIC DNA]</scope>
    <source>
        <strain evidence="6 7">JA139</strain>
    </source>
</reference>
<comment type="similarity">
    <text evidence="4">Belongs to the DNA photolyase family.</text>
</comment>
<dbReference type="GO" id="GO:0003904">
    <property type="term" value="F:deoxyribodipyrimidine photo-lyase activity"/>
    <property type="evidence" value="ECO:0007669"/>
    <property type="project" value="TreeGrafter"/>
</dbReference>
<proteinExistence type="inferred from homology"/>
<dbReference type="GO" id="GO:0009416">
    <property type="term" value="P:response to light stimulus"/>
    <property type="evidence" value="ECO:0007669"/>
    <property type="project" value="TreeGrafter"/>
</dbReference>
<feature type="domain" description="Cryptochrome/DNA photolyase FAD-binding" evidence="5">
    <location>
        <begin position="1"/>
        <end position="145"/>
    </location>
</feature>
<dbReference type="EMBL" id="PZKG01000115">
    <property type="protein sequence ID" value="PTE20326.1"/>
    <property type="molecule type" value="Genomic_DNA"/>
</dbReference>
<dbReference type="InterPro" id="IPR005101">
    <property type="entry name" value="Cryptochr/Photolyase_FAD-bd"/>
</dbReference>
<keyword evidence="2 3" id="KW-0274">FAD</keyword>
<dbReference type="InterPro" id="IPR036134">
    <property type="entry name" value="Crypto/Photolyase_FAD-like_sf"/>
</dbReference>